<dbReference type="InterPro" id="IPR023393">
    <property type="entry name" value="START-like_dom_sf"/>
</dbReference>
<dbReference type="EMBL" id="OCMT01000001">
    <property type="protein sequence ID" value="SOD11914.1"/>
    <property type="molecule type" value="Genomic_DNA"/>
</dbReference>
<organism evidence="1 2">
    <name type="scientific">Pedobacter xixiisoli</name>
    <dbReference type="NCBI Taxonomy" id="1476464"/>
    <lineage>
        <taxon>Bacteria</taxon>
        <taxon>Pseudomonadati</taxon>
        <taxon>Bacteroidota</taxon>
        <taxon>Sphingobacteriia</taxon>
        <taxon>Sphingobacteriales</taxon>
        <taxon>Sphingobacteriaceae</taxon>
        <taxon>Pedobacter</taxon>
    </lineage>
</organism>
<dbReference type="AlphaFoldDB" id="A0A285ZQI8"/>
<gene>
    <name evidence="1" type="ORF">SAMN06297358_0398</name>
</gene>
<dbReference type="Gene3D" id="3.30.530.20">
    <property type="match status" value="1"/>
</dbReference>
<protein>
    <submittedName>
        <fullName evidence="1">Ligand-binding SRPBCC domain-containing protein</fullName>
    </submittedName>
</protein>
<name>A0A285ZQI8_9SPHI</name>
<dbReference type="OrthoDB" id="9793552at2"/>
<sequence length="154" mass="17798">MKKYELYRETELPITMLAAWDFFSNPTNLSKITPAEMDFKVVTSNLPQHIHNGLIIEYVVRPLAGVPLKWISQISSVNAPHSFVDEQLKGPYAYWHHEHTFEEKGGKVLMKDKVTYAVPFGVLGQLANKLVVRSKLEEIFNYRTKKILEFFKAD</sequence>
<dbReference type="CDD" id="cd07820">
    <property type="entry name" value="SRPBCC_3"/>
    <property type="match status" value="1"/>
</dbReference>
<reference evidence="2" key="1">
    <citation type="submission" date="2017-09" db="EMBL/GenBank/DDBJ databases">
        <authorList>
            <person name="Varghese N."/>
            <person name="Submissions S."/>
        </authorList>
    </citation>
    <scope>NUCLEOTIDE SEQUENCE [LARGE SCALE GENOMIC DNA]</scope>
    <source>
        <strain evidence="2">CGMCC 1.12803</strain>
    </source>
</reference>
<evidence type="ECO:0000313" key="1">
    <source>
        <dbReference type="EMBL" id="SOD11914.1"/>
    </source>
</evidence>
<accession>A0A285ZQI8</accession>
<proteinExistence type="predicted"/>
<dbReference type="Proteomes" id="UP000219281">
    <property type="component" value="Unassembled WGS sequence"/>
</dbReference>
<dbReference type="RefSeq" id="WP_097128070.1">
    <property type="nucleotide sequence ID" value="NZ_OCMT01000001.1"/>
</dbReference>
<evidence type="ECO:0000313" key="2">
    <source>
        <dbReference type="Proteomes" id="UP000219281"/>
    </source>
</evidence>
<keyword evidence="2" id="KW-1185">Reference proteome</keyword>
<dbReference type="SUPFAM" id="SSF55961">
    <property type="entry name" value="Bet v1-like"/>
    <property type="match status" value="1"/>
</dbReference>